<keyword evidence="1" id="KW-0433">Leucine-rich repeat</keyword>
<evidence type="ECO:0000256" key="3">
    <source>
        <dbReference type="SAM" id="MobiDB-lite"/>
    </source>
</evidence>
<protein>
    <submittedName>
        <fullName evidence="4">Leucine rich repeat-containing protein</fullName>
    </submittedName>
</protein>
<gene>
    <name evidence="4" type="ORF">CSUI_009737</name>
</gene>
<dbReference type="AlphaFoldDB" id="A0A2C6KIH6"/>
<dbReference type="InterPro" id="IPR001611">
    <property type="entry name" value="Leu-rich_rpt"/>
</dbReference>
<comment type="caution">
    <text evidence="4">The sequence shown here is derived from an EMBL/GenBank/DDBJ whole genome shotgun (WGS) entry which is preliminary data.</text>
</comment>
<accession>A0A2C6KIH6</accession>
<dbReference type="InterPro" id="IPR032675">
    <property type="entry name" value="LRR_dom_sf"/>
</dbReference>
<dbReference type="GO" id="GO:0005737">
    <property type="term" value="C:cytoplasm"/>
    <property type="evidence" value="ECO:0007669"/>
    <property type="project" value="TreeGrafter"/>
</dbReference>
<keyword evidence="2" id="KW-0677">Repeat</keyword>
<dbReference type="GeneID" id="94433058"/>
<dbReference type="EMBL" id="MIGC01005940">
    <property type="protein sequence ID" value="PHJ16448.1"/>
    <property type="molecule type" value="Genomic_DNA"/>
</dbReference>
<dbReference type="Proteomes" id="UP000221165">
    <property type="component" value="Unassembled WGS sequence"/>
</dbReference>
<feature type="compositionally biased region" description="Polar residues" evidence="3">
    <location>
        <begin position="12"/>
        <end position="25"/>
    </location>
</feature>
<dbReference type="Pfam" id="PF13516">
    <property type="entry name" value="LRR_6"/>
    <property type="match status" value="1"/>
</dbReference>
<reference evidence="4 5" key="1">
    <citation type="journal article" date="2017" name="Int. J. Parasitol.">
        <title>The genome of the protozoan parasite Cystoisospora suis and a reverse vaccinology approach to identify vaccine candidates.</title>
        <authorList>
            <person name="Palmieri N."/>
            <person name="Shrestha A."/>
            <person name="Ruttkowski B."/>
            <person name="Beck T."/>
            <person name="Vogl C."/>
            <person name="Tomley F."/>
            <person name="Blake D.P."/>
            <person name="Joachim A."/>
        </authorList>
    </citation>
    <scope>NUCLEOTIDE SEQUENCE [LARGE SCALE GENOMIC DNA]</scope>
    <source>
        <strain evidence="4 5">Wien I</strain>
    </source>
</reference>
<dbReference type="VEuPathDB" id="ToxoDB:CSUI_009737"/>
<dbReference type="PROSITE" id="PS51450">
    <property type="entry name" value="LRR"/>
    <property type="match status" value="2"/>
</dbReference>
<dbReference type="SUPFAM" id="SSF52075">
    <property type="entry name" value="Outer arm dynein light chain 1"/>
    <property type="match status" value="1"/>
</dbReference>
<keyword evidence="5" id="KW-1185">Reference proteome</keyword>
<feature type="region of interest" description="Disordered" evidence="3">
    <location>
        <begin position="1"/>
        <end position="25"/>
    </location>
</feature>
<organism evidence="4 5">
    <name type="scientific">Cystoisospora suis</name>
    <dbReference type="NCBI Taxonomy" id="483139"/>
    <lineage>
        <taxon>Eukaryota</taxon>
        <taxon>Sar</taxon>
        <taxon>Alveolata</taxon>
        <taxon>Apicomplexa</taxon>
        <taxon>Conoidasida</taxon>
        <taxon>Coccidia</taxon>
        <taxon>Eucoccidiorida</taxon>
        <taxon>Eimeriorina</taxon>
        <taxon>Sarcocystidae</taxon>
        <taxon>Cystoisospora</taxon>
    </lineage>
</organism>
<evidence type="ECO:0000256" key="2">
    <source>
        <dbReference type="ARBA" id="ARBA00022737"/>
    </source>
</evidence>
<dbReference type="OrthoDB" id="5954088at2759"/>
<evidence type="ECO:0000313" key="4">
    <source>
        <dbReference type="EMBL" id="PHJ16448.1"/>
    </source>
</evidence>
<evidence type="ECO:0000256" key="1">
    <source>
        <dbReference type="ARBA" id="ARBA00022614"/>
    </source>
</evidence>
<name>A0A2C6KIH6_9APIC</name>
<dbReference type="PANTHER" id="PTHR15454">
    <property type="entry name" value="NISCHARIN RELATED"/>
    <property type="match status" value="1"/>
</dbReference>
<evidence type="ECO:0000313" key="5">
    <source>
        <dbReference type="Proteomes" id="UP000221165"/>
    </source>
</evidence>
<sequence>MSTWSDAGAAPSATSTMPSPLQSPSRCVLSPAAAMAGHHEYSGVSGADLDTRTTRAGATLLPDGHLVWKAKTIKVPARLPVDFMSTRFPEDNLTNFRRALLDALRKMKQEQYKLCQQDSSFWEKNAREKHPEVLVFHKEFIVETGSIEHLTLDGRNSAFPYEVGLLTAEDEELLDSFFNLRSIRMLYCGLASFENLPRLRFLRELDLSGNRIGSFKGLLCFRYLKTLNLWSNQIVSLKHFPFSPALEELNLTGNPLDASLARLVERAGNLRVLRLGHTCVSDPDHLLPLAKLPKLQLIDISGTPLAADRQKLARLGTLLPKLCY</sequence>
<dbReference type="Gene3D" id="3.80.10.10">
    <property type="entry name" value="Ribonuclease Inhibitor"/>
    <property type="match status" value="1"/>
</dbReference>
<dbReference type="RefSeq" id="XP_067918177.1">
    <property type="nucleotide sequence ID" value="XM_068069847.1"/>
</dbReference>
<proteinExistence type="predicted"/>